<comment type="caution">
    <text evidence="2">The sequence shown here is derived from an EMBL/GenBank/DDBJ whole genome shotgun (WGS) entry which is preliminary data.</text>
</comment>
<gene>
    <name evidence="2" type="ORF">SLS60_002911</name>
</gene>
<sequence>MSSSQATPFPETIAGVRDFLRTIPTQTAKLRYILGLDSVENAPKLANSIVVNCIDTEHYEWDSSKLTEIGINTFASGDLRQHIANPGPNGENLLHQIYYYHFRMLPNAHCINKRFCPGNPENNRFGNTRFATYVQGKAMLEECFYWDVTAGRAQDGKCPTVVIGHALRNDADGLARTVGFEPEAADTVVAVIDTQQMAREMGIYNPAGARNEVGLRDLSAHFDIPYRDSHTAGNDAAYTTFSAIYMALYGRIMPTFTKSVLEVVDDVEKSSRLYSISDHGIPRYCTRCHAANHFLSGCRARLPPCEKCQARRRPEANGKLPDVHWFTKGRKAHRTEDCTWGSS</sequence>
<evidence type="ECO:0000313" key="3">
    <source>
        <dbReference type="Proteomes" id="UP001521785"/>
    </source>
</evidence>
<dbReference type="SUPFAM" id="SSF53098">
    <property type="entry name" value="Ribonuclease H-like"/>
    <property type="match status" value="1"/>
</dbReference>
<protein>
    <recommendedName>
        <fullName evidence="1">Gfd2/YDR514C-like C-terminal domain-containing protein</fullName>
    </recommendedName>
</protein>
<dbReference type="Gene3D" id="3.30.420.10">
    <property type="entry name" value="Ribonuclease H-like superfamily/Ribonuclease H"/>
    <property type="match status" value="1"/>
</dbReference>
<dbReference type="PANTHER" id="PTHR28083">
    <property type="entry name" value="GOOD FOR FULL DBP5 ACTIVITY PROTEIN 2"/>
    <property type="match status" value="1"/>
</dbReference>
<dbReference type="Pfam" id="PF21762">
    <property type="entry name" value="DEDDh_C"/>
    <property type="match status" value="1"/>
</dbReference>
<dbReference type="EMBL" id="JAKJXO020000003">
    <property type="protein sequence ID" value="KAL1607972.1"/>
    <property type="molecule type" value="Genomic_DNA"/>
</dbReference>
<dbReference type="PANTHER" id="PTHR28083:SF1">
    <property type="entry name" value="GOOD FOR FULL DBP5 ACTIVITY PROTEIN 2"/>
    <property type="match status" value="1"/>
</dbReference>
<dbReference type="InterPro" id="IPR040151">
    <property type="entry name" value="Gfd2/YDR514C-like"/>
</dbReference>
<accession>A0ABR3RUF6</accession>
<dbReference type="InterPro" id="IPR012337">
    <property type="entry name" value="RNaseH-like_sf"/>
</dbReference>
<dbReference type="InterPro" id="IPR048519">
    <property type="entry name" value="Gfd2/YDR514C-like_C"/>
</dbReference>
<feature type="domain" description="Gfd2/YDR514C-like C-terminal" evidence="1">
    <location>
        <begin position="51"/>
        <end position="244"/>
    </location>
</feature>
<dbReference type="InterPro" id="IPR036397">
    <property type="entry name" value="RNaseH_sf"/>
</dbReference>
<dbReference type="Proteomes" id="UP001521785">
    <property type="component" value="Unassembled WGS sequence"/>
</dbReference>
<evidence type="ECO:0000313" key="2">
    <source>
        <dbReference type="EMBL" id="KAL1607972.1"/>
    </source>
</evidence>
<organism evidence="2 3">
    <name type="scientific">Paraconiothyrium brasiliense</name>
    <dbReference type="NCBI Taxonomy" id="300254"/>
    <lineage>
        <taxon>Eukaryota</taxon>
        <taxon>Fungi</taxon>
        <taxon>Dikarya</taxon>
        <taxon>Ascomycota</taxon>
        <taxon>Pezizomycotina</taxon>
        <taxon>Dothideomycetes</taxon>
        <taxon>Pleosporomycetidae</taxon>
        <taxon>Pleosporales</taxon>
        <taxon>Massarineae</taxon>
        <taxon>Didymosphaeriaceae</taxon>
        <taxon>Paraconiothyrium</taxon>
    </lineage>
</organism>
<reference evidence="2 3" key="1">
    <citation type="submission" date="2024-02" db="EMBL/GenBank/DDBJ databases">
        <title>De novo assembly and annotation of 12 fungi associated with fruit tree decline syndrome in Ontario, Canada.</title>
        <authorList>
            <person name="Sulman M."/>
            <person name="Ellouze W."/>
            <person name="Ilyukhin E."/>
        </authorList>
    </citation>
    <scope>NUCLEOTIDE SEQUENCE [LARGE SCALE GENOMIC DNA]</scope>
    <source>
        <strain evidence="2 3">M42-189</strain>
    </source>
</reference>
<proteinExistence type="predicted"/>
<name>A0ABR3RUF6_9PLEO</name>
<evidence type="ECO:0000259" key="1">
    <source>
        <dbReference type="Pfam" id="PF21762"/>
    </source>
</evidence>
<keyword evidence="3" id="KW-1185">Reference proteome</keyword>